<feature type="binding site" evidence="4">
    <location>
        <position position="208"/>
    </location>
    <ligand>
        <name>pyruvate</name>
        <dbReference type="ChEBI" id="CHEBI:15361"/>
    </ligand>
</feature>
<dbReference type="SMART" id="SM01130">
    <property type="entry name" value="DHDPS"/>
    <property type="match status" value="1"/>
</dbReference>
<evidence type="ECO:0000256" key="3">
    <source>
        <dbReference type="PIRSR" id="PIRSR001365-1"/>
    </source>
</evidence>
<evidence type="ECO:0000256" key="2">
    <source>
        <dbReference type="PIRNR" id="PIRNR001365"/>
    </source>
</evidence>
<keyword evidence="6" id="KW-1185">Reference proteome</keyword>
<dbReference type="Gene3D" id="3.20.20.70">
    <property type="entry name" value="Aldolase class I"/>
    <property type="match status" value="1"/>
</dbReference>
<gene>
    <name evidence="5" type="ORF">CLV41_103315</name>
</gene>
<dbReference type="GO" id="GO:0008840">
    <property type="term" value="F:4-hydroxy-tetrahydrodipicolinate synthase activity"/>
    <property type="evidence" value="ECO:0007669"/>
    <property type="project" value="TreeGrafter"/>
</dbReference>
<sequence length="288" mass="30604">MANLQLTGILAAVPTPIDGSGSPDAERFLVHARWALDNGCDGLNVLGTTGEANSFSFAQRVRLMEAAAGGLESSRLMVGTGTPDAPTTIDLTRAAEDLGFAAVLVLPPYYYKGVTDEGLFRWFADVLDATGSIATYLYNFPQMSGISLSPELVRRLAESYPERISGAKDSSGDLAYARELAAIGGLNVFPSDETALAAADRDGFAGCISGSVNVTAPLAAALWQNQSDQALAEKVRAARQKITALPIIPAVKYLVSRLHSDIGFERLLPPHLPLNKDQKAMLADFEAF</sequence>
<dbReference type="OrthoDB" id="9782828at2"/>
<feature type="binding site" evidence="4">
    <location>
        <position position="49"/>
    </location>
    <ligand>
        <name>pyruvate</name>
        <dbReference type="ChEBI" id="CHEBI:15361"/>
    </ligand>
</feature>
<dbReference type="Proteomes" id="UP000236959">
    <property type="component" value="Unassembled WGS sequence"/>
</dbReference>
<name>A0A2S3UXD5_9HYPH</name>
<dbReference type="AlphaFoldDB" id="A0A2S3UXD5"/>
<evidence type="ECO:0000313" key="5">
    <source>
        <dbReference type="EMBL" id="POF32392.1"/>
    </source>
</evidence>
<dbReference type="PANTHER" id="PTHR12128">
    <property type="entry name" value="DIHYDRODIPICOLINATE SYNTHASE"/>
    <property type="match status" value="1"/>
</dbReference>
<dbReference type="PIRSF" id="PIRSF001365">
    <property type="entry name" value="DHDPS"/>
    <property type="match status" value="1"/>
</dbReference>
<dbReference type="SUPFAM" id="SSF51569">
    <property type="entry name" value="Aldolase"/>
    <property type="match status" value="1"/>
</dbReference>
<dbReference type="PRINTS" id="PR00146">
    <property type="entry name" value="DHPICSNTHASE"/>
</dbReference>
<dbReference type="InterPro" id="IPR002220">
    <property type="entry name" value="DapA-like"/>
</dbReference>
<comment type="caution">
    <text evidence="5">The sequence shown here is derived from an EMBL/GenBank/DDBJ whole genome shotgun (WGS) entry which is preliminary data.</text>
</comment>
<feature type="active site" description="Schiff-base intermediate with substrate" evidence="3">
    <location>
        <position position="168"/>
    </location>
</feature>
<evidence type="ECO:0000313" key="6">
    <source>
        <dbReference type="Proteomes" id="UP000236959"/>
    </source>
</evidence>
<evidence type="ECO:0000256" key="4">
    <source>
        <dbReference type="PIRSR" id="PIRSR001365-2"/>
    </source>
</evidence>
<dbReference type="Pfam" id="PF00701">
    <property type="entry name" value="DHDPS"/>
    <property type="match status" value="1"/>
</dbReference>
<keyword evidence="1 2" id="KW-0456">Lyase</keyword>
<dbReference type="PANTHER" id="PTHR12128:SF67">
    <property type="entry name" value="BLR3884 PROTEIN"/>
    <property type="match status" value="1"/>
</dbReference>
<feature type="active site" description="Proton donor/acceptor" evidence="3">
    <location>
        <position position="138"/>
    </location>
</feature>
<dbReference type="CDD" id="cd00408">
    <property type="entry name" value="DHDPS-like"/>
    <property type="match status" value="1"/>
</dbReference>
<dbReference type="InterPro" id="IPR013785">
    <property type="entry name" value="Aldolase_TIM"/>
</dbReference>
<proteinExistence type="inferred from homology"/>
<reference evidence="5 6" key="1">
    <citation type="submission" date="2018-01" db="EMBL/GenBank/DDBJ databases">
        <title>Genomic Encyclopedia of Archaeal and Bacterial Type Strains, Phase II (KMG-II): from individual species to whole genera.</title>
        <authorList>
            <person name="Goeker M."/>
        </authorList>
    </citation>
    <scope>NUCLEOTIDE SEQUENCE [LARGE SCALE GENOMIC DNA]</scope>
    <source>
        <strain evidence="5 6">DSM 17023</strain>
    </source>
</reference>
<protein>
    <submittedName>
        <fullName evidence="5">4-hydroxy-tetrahydrodipicolinate synthase</fullName>
    </submittedName>
</protein>
<organism evidence="5 6">
    <name type="scientific">Roseibium marinum</name>
    <dbReference type="NCBI Taxonomy" id="281252"/>
    <lineage>
        <taxon>Bacteria</taxon>
        <taxon>Pseudomonadati</taxon>
        <taxon>Pseudomonadota</taxon>
        <taxon>Alphaproteobacteria</taxon>
        <taxon>Hyphomicrobiales</taxon>
        <taxon>Stappiaceae</taxon>
        <taxon>Roseibium</taxon>
    </lineage>
</organism>
<evidence type="ECO:0000256" key="1">
    <source>
        <dbReference type="ARBA" id="ARBA00023239"/>
    </source>
</evidence>
<dbReference type="RefSeq" id="WP_103222308.1">
    <property type="nucleotide sequence ID" value="NZ_PPCN01000003.1"/>
</dbReference>
<dbReference type="EMBL" id="PPCN01000003">
    <property type="protein sequence ID" value="POF32392.1"/>
    <property type="molecule type" value="Genomic_DNA"/>
</dbReference>
<accession>A0A2S3UXD5</accession>
<comment type="similarity">
    <text evidence="2">Belongs to the DapA family.</text>
</comment>